<feature type="domain" description="UspA" evidence="3">
    <location>
        <begin position="1"/>
        <end position="137"/>
    </location>
</feature>
<dbReference type="OrthoDB" id="105697at2157"/>
<dbReference type="PANTHER" id="PTHR46268">
    <property type="entry name" value="STRESS RESPONSE PROTEIN NHAX"/>
    <property type="match status" value="1"/>
</dbReference>
<dbReference type="InterPro" id="IPR014729">
    <property type="entry name" value="Rossmann-like_a/b/a_fold"/>
</dbReference>
<dbReference type="Gene3D" id="3.40.50.620">
    <property type="entry name" value="HUPs"/>
    <property type="match status" value="1"/>
</dbReference>
<dbReference type="eggNOG" id="arCOG02053">
    <property type="taxonomic scope" value="Archaea"/>
</dbReference>
<dbReference type="InterPro" id="IPR006015">
    <property type="entry name" value="Universal_stress_UspA"/>
</dbReference>
<dbReference type="KEGG" id="hlr:HALLA_12730"/>
<protein>
    <submittedName>
        <fullName evidence="4">Universal stress protein UspA</fullName>
    </submittedName>
</protein>
<organism evidence="4 5">
    <name type="scientific">Halostagnicola larsenii XH-48</name>
    <dbReference type="NCBI Taxonomy" id="797299"/>
    <lineage>
        <taxon>Archaea</taxon>
        <taxon>Methanobacteriati</taxon>
        <taxon>Methanobacteriota</taxon>
        <taxon>Stenosarchaea group</taxon>
        <taxon>Halobacteria</taxon>
        <taxon>Halobacteriales</taxon>
        <taxon>Natrialbaceae</taxon>
        <taxon>Halostagnicola</taxon>
    </lineage>
</organism>
<proteinExistence type="inferred from homology"/>
<evidence type="ECO:0000256" key="2">
    <source>
        <dbReference type="SAM" id="MobiDB-lite"/>
    </source>
</evidence>
<dbReference type="SUPFAM" id="SSF52402">
    <property type="entry name" value="Adenine nucleotide alpha hydrolases-like"/>
    <property type="match status" value="1"/>
</dbReference>
<dbReference type="CDD" id="cd00293">
    <property type="entry name" value="USP-like"/>
    <property type="match status" value="1"/>
</dbReference>
<dbReference type="PATRIC" id="fig|797299.3.peg.1563"/>
<dbReference type="PANTHER" id="PTHR46268:SF6">
    <property type="entry name" value="UNIVERSAL STRESS PROTEIN UP12"/>
    <property type="match status" value="1"/>
</dbReference>
<sequence>MYETVLIPTDGSDESRAAIDHGIALADQLGASVHGISIVPEGPHSAMKRDELRAEPEEEARESNQLVETAAERAGIDVTTGVREGVPQEAILEYATEIDADMIVIGTVGRTGLDHVLLGSVAEEVVRNSPIPVVTVRPTE</sequence>
<dbReference type="Proteomes" id="UP000019024">
    <property type="component" value="Chromosome"/>
</dbReference>
<dbReference type="AlphaFoldDB" id="W0JQG7"/>
<dbReference type="HOGENOM" id="CLU_049301_11_0_2"/>
<accession>W0JQG7</accession>
<evidence type="ECO:0000256" key="1">
    <source>
        <dbReference type="ARBA" id="ARBA00008791"/>
    </source>
</evidence>
<dbReference type="Pfam" id="PF00582">
    <property type="entry name" value="Usp"/>
    <property type="match status" value="1"/>
</dbReference>
<dbReference type="PRINTS" id="PR01438">
    <property type="entry name" value="UNVRSLSTRESS"/>
</dbReference>
<feature type="region of interest" description="Disordered" evidence="2">
    <location>
        <begin position="40"/>
        <end position="72"/>
    </location>
</feature>
<evidence type="ECO:0000259" key="3">
    <source>
        <dbReference type="Pfam" id="PF00582"/>
    </source>
</evidence>
<name>W0JQG7_9EURY</name>
<comment type="similarity">
    <text evidence="1">Belongs to the universal stress protein A family.</text>
</comment>
<keyword evidence="5" id="KW-1185">Reference proteome</keyword>
<evidence type="ECO:0000313" key="4">
    <source>
        <dbReference type="EMBL" id="AHF99526.1"/>
    </source>
</evidence>
<dbReference type="STRING" id="797299.HALLA_12730"/>
<gene>
    <name evidence="4" type="ORF">HALLA_12730</name>
</gene>
<dbReference type="InterPro" id="IPR006016">
    <property type="entry name" value="UspA"/>
</dbReference>
<evidence type="ECO:0000313" key="5">
    <source>
        <dbReference type="Proteomes" id="UP000019024"/>
    </source>
</evidence>
<reference evidence="4 5" key="1">
    <citation type="submission" date="2014-01" db="EMBL/GenBank/DDBJ databases">
        <authorList>
            <consortium name="DOE Joint Genome Institute"/>
            <person name="Anderson I."/>
            <person name="Huntemann M."/>
            <person name="Han J."/>
            <person name="Chen A."/>
            <person name="Kyrpides N."/>
            <person name="Mavromatis K."/>
            <person name="Markowitz V."/>
            <person name="Palaniappan K."/>
            <person name="Ivanova N."/>
            <person name="Schaumberg A."/>
            <person name="Pati A."/>
            <person name="Liolios K."/>
            <person name="Nordberg H.P."/>
            <person name="Cantor M.N."/>
            <person name="Hua S.X."/>
            <person name="Woyke T."/>
        </authorList>
    </citation>
    <scope>NUCLEOTIDE SEQUENCE [LARGE SCALE GENOMIC DNA]</scope>
    <source>
        <strain evidence="4 5">XH-48</strain>
    </source>
</reference>
<dbReference type="EMBL" id="CP007055">
    <property type="protein sequence ID" value="AHF99526.1"/>
    <property type="molecule type" value="Genomic_DNA"/>
</dbReference>